<protein>
    <submittedName>
        <fullName evidence="1">Uncharacterized protein</fullName>
    </submittedName>
</protein>
<evidence type="ECO:0000313" key="1">
    <source>
        <dbReference type="EMBL" id="KAF4714569.1"/>
    </source>
</evidence>
<gene>
    <name evidence="1" type="ORF">FOZ62_017337</name>
</gene>
<organism evidence="1 2">
    <name type="scientific">Perkinsus olseni</name>
    <name type="common">Perkinsus atlanticus</name>
    <dbReference type="NCBI Taxonomy" id="32597"/>
    <lineage>
        <taxon>Eukaryota</taxon>
        <taxon>Sar</taxon>
        <taxon>Alveolata</taxon>
        <taxon>Perkinsozoa</taxon>
        <taxon>Perkinsea</taxon>
        <taxon>Perkinsida</taxon>
        <taxon>Perkinsidae</taxon>
        <taxon>Perkinsus</taxon>
    </lineage>
</organism>
<reference evidence="1 2" key="1">
    <citation type="submission" date="2020-04" db="EMBL/GenBank/DDBJ databases">
        <title>Perkinsus olseni comparative genomics.</title>
        <authorList>
            <person name="Bogema D.R."/>
        </authorList>
    </citation>
    <scope>NUCLEOTIDE SEQUENCE [LARGE SCALE GENOMIC DNA]</scope>
    <source>
        <strain evidence="1">ATCC PRA-205</strain>
    </source>
</reference>
<name>A0A7J6R103_PEROL</name>
<proteinExistence type="predicted"/>
<accession>A0A7J6R103</accession>
<dbReference type="AlphaFoldDB" id="A0A7J6R103"/>
<dbReference type="EMBL" id="JABANM010025460">
    <property type="protein sequence ID" value="KAF4714569.1"/>
    <property type="molecule type" value="Genomic_DNA"/>
</dbReference>
<comment type="caution">
    <text evidence="1">The sequence shown here is derived from an EMBL/GenBank/DDBJ whole genome shotgun (WGS) entry which is preliminary data.</text>
</comment>
<dbReference type="Proteomes" id="UP000574390">
    <property type="component" value="Unassembled WGS sequence"/>
</dbReference>
<evidence type="ECO:0000313" key="2">
    <source>
        <dbReference type="Proteomes" id="UP000574390"/>
    </source>
</evidence>
<sequence length="73" mass="7893">MRIKFGNLDIDSDCSWVEPNSNAAGKVVPNAPFTIGDASTGWTAATYFEDDYLKNAPGYHPVPESLDESVISV</sequence>